<dbReference type="HAMAP" id="MF_01382">
    <property type="entry name" value="SecA"/>
    <property type="match status" value="1"/>
</dbReference>
<dbReference type="NCBIfam" id="TIGR00963">
    <property type="entry name" value="secA"/>
    <property type="match status" value="1"/>
</dbReference>
<keyword evidence="3 13" id="KW-0813">Transport</keyword>
<feature type="binding site" evidence="13">
    <location>
        <begin position="195"/>
        <end position="199"/>
    </location>
    <ligand>
        <name>ATP</name>
        <dbReference type="ChEBI" id="CHEBI:30616"/>
    </ligand>
</feature>
<comment type="similarity">
    <text evidence="2 13 14">Belongs to the SecA family.</text>
</comment>
<dbReference type="Proteomes" id="UP001262889">
    <property type="component" value="Unassembled WGS sequence"/>
</dbReference>
<feature type="region of interest" description="Disordered" evidence="16">
    <location>
        <begin position="713"/>
        <end position="735"/>
    </location>
</feature>
<dbReference type="SMART" id="SM00957">
    <property type="entry name" value="SecA_DEAD"/>
    <property type="match status" value="1"/>
</dbReference>
<dbReference type="InterPro" id="IPR011115">
    <property type="entry name" value="SecA_DEAD"/>
</dbReference>
<proteinExistence type="inferred from homology"/>
<evidence type="ECO:0000256" key="12">
    <source>
        <dbReference type="ARBA" id="ARBA00023136"/>
    </source>
</evidence>
<dbReference type="Gene3D" id="3.90.1440.10">
    <property type="entry name" value="SecA, preprotein cross-linking domain"/>
    <property type="match status" value="1"/>
</dbReference>
<dbReference type="InterPro" id="IPR011130">
    <property type="entry name" value="SecA_preprotein_X-link_dom"/>
</dbReference>
<dbReference type="SMART" id="SM00958">
    <property type="entry name" value="SecA_PP_bind"/>
    <property type="match status" value="1"/>
</dbReference>
<dbReference type="Pfam" id="PF01043">
    <property type="entry name" value="SecA_PP_bind"/>
    <property type="match status" value="1"/>
</dbReference>
<dbReference type="EMBL" id="JAVRHQ010000026">
    <property type="protein sequence ID" value="MDT0644406.1"/>
    <property type="molecule type" value="Genomic_DNA"/>
</dbReference>
<keyword evidence="11 13" id="KW-0811">Translocation</keyword>
<keyword evidence="8 13" id="KW-0067">ATP-binding</keyword>
<keyword evidence="15" id="KW-0175">Coiled coil</keyword>
<evidence type="ECO:0000256" key="1">
    <source>
        <dbReference type="ARBA" id="ARBA00004170"/>
    </source>
</evidence>
<dbReference type="PANTHER" id="PTHR30612:SF0">
    <property type="entry name" value="CHLOROPLAST PROTEIN-TRANSPORTING ATPASE"/>
    <property type="match status" value="1"/>
</dbReference>
<evidence type="ECO:0000256" key="6">
    <source>
        <dbReference type="ARBA" id="ARBA00022519"/>
    </source>
</evidence>
<dbReference type="PROSITE" id="PS51194">
    <property type="entry name" value="HELICASE_CTER"/>
    <property type="match status" value="1"/>
</dbReference>
<organism evidence="20 21">
    <name type="scientific">Autumnicola tepida</name>
    <dbReference type="NCBI Taxonomy" id="3075595"/>
    <lineage>
        <taxon>Bacteria</taxon>
        <taxon>Pseudomonadati</taxon>
        <taxon>Bacteroidota</taxon>
        <taxon>Flavobacteriia</taxon>
        <taxon>Flavobacteriales</taxon>
        <taxon>Flavobacteriaceae</taxon>
        <taxon>Autumnicola</taxon>
    </lineage>
</organism>
<dbReference type="PROSITE" id="PS51192">
    <property type="entry name" value="HELICASE_ATP_BIND_1"/>
    <property type="match status" value="1"/>
</dbReference>
<comment type="subunit">
    <text evidence="13">Monomer and homodimer. Part of the essential Sec protein translocation apparatus which comprises SecA, SecYEG and auxiliary proteins SecDF. Other proteins may also be involved.</text>
</comment>
<dbReference type="CDD" id="cd18803">
    <property type="entry name" value="SF2_C_secA"/>
    <property type="match status" value="1"/>
</dbReference>
<keyword evidence="21" id="KW-1185">Reference proteome</keyword>
<evidence type="ECO:0000313" key="21">
    <source>
        <dbReference type="Proteomes" id="UP001262889"/>
    </source>
</evidence>
<dbReference type="InterPro" id="IPR014018">
    <property type="entry name" value="SecA_motor_DEAD"/>
</dbReference>
<dbReference type="PROSITE" id="PS01312">
    <property type="entry name" value="SECA"/>
    <property type="match status" value="1"/>
</dbReference>
<dbReference type="InterPro" id="IPR027417">
    <property type="entry name" value="P-loop_NTPase"/>
</dbReference>
<dbReference type="InterPro" id="IPR036266">
    <property type="entry name" value="SecA_Wing/Scaffold_sf"/>
</dbReference>
<dbReference type="SUPFAM" id="SSF52540">
    <property type="entry name" value="P-loop containing nucleoside triphosphate hydrolases"/>
    <property type="match status" value="2"/>
</dbReference>
<feature type="compositionally biased region" description="Basic and acidic residues" evidence="16">
    <location>
        <begin position="713"/>
        <end position="722"/>
    </location>
</feature>
<dbReference type="RefSeq" id="WP_311536023.1">
    <property type="nucleotide sequence ID" value="NZ_JAVRHQ010000026.1"/>
</dbReference>
<accession>A0ABU3CDI5</accession>
<reference evidence="20 21" key="1">
    <citation type="submission" date="2023-09" db="EMBL/GenBank/DDBJ databases">
        <authorList>
            <person name="Rey-Velasco X."/>
        </authorList>
    </citation>
    <scope>NUCLEOTIDE SEQUENCE [LARGE SCALE GENOMIC DNA]</scope>
    <source>
        <strain evidence="20 21">F363</strain>
    </source>
</reference>
<feature type="coiled-coil region" evidence="15">
    <location>
        <begin position="42"/>
        <end position="80"/>
    </location>
</feature>
<feature type="domain" description="Helicase ATP-binding" evidence="17">
    <location>
        <begin position="179"/>
        <end position="338"/>
    </location>
</feature>
<comment type="subcellular location">
    <subcellularLocation>
        <location evidence="13">Cell membrane</location>
        <topology evidence="13">Peripheral membrane protein</topology>
        <orientation evidence="13">Cytoplasmic side</orientation>
    </subcellularLocation>
    <subcellularLocation>
        <location evidence="13">Cytoplasm</location>
    </subcellularLocation>
    <subcellularLocation>
        <location evidence="1">Membrane</location>
        <topology evidence="1">Peripheral membrane protein</topology>
    </subcellularLocation>
    <text evidence="13">Distribution is 50-50.</text>
</comment>
<comment type="catalytic activity">
    <reaction evidence="13">
        <text>ATP + H2O + cellular proteinSide 1 = ADP + phosphate + cellular proteinSide 2.</text>
        <dbReference type="EC" id="7.4.2.8"/>
    </reaction>
</comment>
<dbReference type="Gene3D" id="3.40.50.300">
    <property type="entry name" value="P-loop containing nucleotide triphosphate hydrolases"/>
    <property type="match status" value="3"/>
</dbReference>
<feature type="compositionally biased region" description="Basic and acidic residues" evidence="16">
    <location>
        <begin position="1037"/>
        <end position="1054"/>
    </location>
</feature>
<evidence type="ECO:0000256" key="5">
    <source>
        <dbReference type="ARBA" id="ARBA00022490"/>
    </source>
</evidence>
<feature type="domain" description="Helicase C-terminal" evidence="18">
    <location>
        <begin position="602"/>
        <end position="786"/>
    </location>
</feature>
<evidence type="ECO:0000259" key="19">
    <source>
        <dbReference type="PROSITE" id="PS51196"/>
    </source>
</evidence>
<keyword evidence="5 13" id="KW-0963">Cytoplasm</keyword>
<dbReference type="Gene3D" id="1.10.3060.10">
    <property type="entry name" value="Helical scaffold and wing domains of SecA"/>
    <property type="match status" value="1"/>
</dbReference>
<evidence type="ECO:0000256" key="3">
    <source>
        <dbReference type="ARBA" id="ARBA00022448"/>
    </source>
</evidence>
<feature type="binding site" evidence="13">
    <location>
        <position position="692"/>
    </location>
    <ligand>
        <name>ATP</name>
        <dbReference type="ChEBI" id="CHEBI:30616"/>
    </ligand>
</feature>
<evidence type="ECO:0000256" key="15">
    <source>
        <dbReference type="SAM" id="Coils"/>
    </source>
</evidence>
<dbReference type="InterPro" id="IPR011116">
    <property type="entry name" value="SecA_Wing/Scaffold"/>
</dbReference>
<dbReference type="PRINTS" id="PR00906">
    <property type="entry name" value="SECA"/>
</dbReference>
<dbReference type="PROSITE" id="PS51196">
    <property type="entry name" value="SECA_MOTOR_DEAD"/>
    <property type="match status" value="1"/>
</dbReference>
<evidence type="ECO:0000256" key="7">
    <source>
        <dbReference type="ARBA" id="ARBA00022741"/>
    </source>
</evidence>
<evidence type="ECO:0000259" key="18">
    <source>
        <dbReference type="PROSITE" id="PS51194"/>
    </source>
</evidence>
<keyword evidence="6" id="KW-0997">Cell inner membrane</keyword>
<dbReference type="CDD" id="cd17928">
    <property type="entry name" value="DEXDc_SecA"/>
    <property type="match status" value="1"/>
</dbReference>
<evidence type="ECO:0000256" key="8">
    <source>
        <dbReference type="ARBA" id="ARBA00022840"/>
    </source>
</evidence>
<evidence type="ECO:0000256" key="14">
    <source>
        <dbReference type="RuleBase" id="RU003874"/>
    </source>
</evidence>
<evidence type="ECO:0000256" key="13">
    <source>
        <dbReference type="HAMAP-Rule" id="MF_01382"/>
    </source>
</evidence>
<keyword evidence="4 13" id="KW-1003">Cell membrane</keyword>
<comment type="caution">
    <text evidence="20">The sequence shown here is derived from an EMBL/GenBank/DDBJ whole genome shotgun (WGS) entry which is preliminary data.</text>
</comment>
<evidence type="ECO:0000256" key="16">
    <source>
        <dbReference type="SAM" id="MobiDB-lite"/>
    </source>
</evidence>
<dbReference type="SUPFAM" id="SSF81886">
    <property type="entry name" value="Helical scaffold and wing domains of SecA"/>
    <property type="match status" value="1"/>
</dbReference>
<dbReference type="EC" id="7.4.2.8" evidence="13"/>
<evidence type="ECO:0000256" key="10">
    <source>
        <dbReference type="ARBA" id="ARBA00022967"/>
    </source>
</evidence>
<keyword evidence="10 13" id="KW-1278">Translocase</keyword>
<sequence length="1119" mass="127677">MSFLDSVLKVFVGDKSKKDVKEIQPIVQKIKAFEAEFEALSLDELRAKTSSFKVKIAEALKEVNEKIASLEKEADESEDITRKEDIYTEIDALKDKAYEISEDVLNEILPEAFATVKETAKRFVANPELKVTASAFDREISAEKDYVTLEGDQAIWSNSWDAAGKPVTWDMVHYDVQLIGGVAMHQGKIAEMQTGEGKTLVATLPMYLNALTGKGVHLVTVNDYLAKRDSAWMAPIFEFHGLSVDCIDYHRPNSAARRKAYNADITYGTNNEFGFDYLRDNMSHSPNDLVQRPHNYAIVDEVDSVLVDDARTPLIISGPIPKGDVHEFDELKPAVANIVEVQRKHLVKVLAEAKKLIASGDTKEGGKQLLRVYRGLPKNKALIKYLSEEGIKQLLQKTENHYMQDNNREMPKVDEELYFTIDEKTNQIDLTDKGIEFLSANGDPDFFVMPEIGMEIAKIEKEDLPKEEEAEKKEELFRDYSVKSERIHTMRQLLKAYTLFEKDTEYVVIENKVKIVDEQTGRIMEGRRYSDGLHQAIEAKESVKIEDATQTFATVTLQNYFRMYRKLSGMTGTAVTEAGEFWEIYKLDVVEIPTNRPIARKDKEDLVYKTKREKYNAVIDHVTDLSNEGRPVLIGTTSVEISELLSRMLKLRNVPHNVLNAKLHKKEADIVAEAGKSGIVTIATNMAGRGTDIKLSKEVKEAGGLAIVGTERHDSRRVDRQLRGRSGRQGDPGSSQFYVSLEDNLMRLFGSERIAKLMDRMGLEEGEVIQHSMISKSIERAQKKVEENNFGIRKRLLEYDDVMNAQREVIYKRRYHALFGDRLRVDIANMIFDTSEVIAETNKAASDFKNFEFELIRYFSMSSPISEEDFGKMNVQKIAGEVYKSAYKHYQEKMEHSASRAFPVIKQVYEDESNNFERISVPFTDGTKTLQVVTNLEKAYETEGKQLVKDFEKNITLAIIDDAWKTHLRKMDELKQSVQLAVHEQKDPLLIYKFEAFELFKTMIDQVNKDVISFLFKGEIPEGNTSSIHEARQRRREKVETTKEEIPNIDERAAQSRAAGQRQQPKPQVTETIVRDHPKIGRNDKVTIKNVMSGENKTVKYKQAIPLLDKGDWVLVNEK</sequence>
<dbReference type="InterPro" id="IPR001650">
    <property type="entry name" value="Helicase_C-like"/>
</dbReference>
<keyword evidence="12 13" id="KW-0472">Membrane</keyword>
<evidence type="ECO:0000313" key="20">
    <source>
        <dbReference type="EMBL" id="MDT0644406.1"/>
    </source>
</evidence>
<feature type="binding site" evidence="13">
    <location>
        <position position="177"/>
    </location>
    <ligand>
        <name>ATP</name>
        <dbReference type="ChEBI" id="CHEBI:30616"/>
    </ligand>
</feature>
<evidence type="ECO:0000256" key="4">
    <source>
        <dbReference type="ARBA" id="ARBA00022475"/>
    </source>
</evidence>
<dbReference type="InterPro" id="IPR020937">
    <property type="entry name" value="SecA_CS"/>
</dbReference>
<dbReference type="InterPro" id="IPR036670">
    <property type="entry name" value="SecA_X-link_sf"/>
</dbReference>
<dbReference type="InterPro" id="IPR014001">
    <property type="entry name" value="Helicase_ATP-bd"/>
</dbReference>
<dbReference type="NCBIfam" id="NF009536">
    <property type="entry name" value="PRK12901.1"/>
    <property type="match status" value="1"/>
</dbReference>
<dbReference type="InterPro" id="IPR044722">
    <property type="entry name" value="SecA_SF2_C"/>
</dbReference>
<evidence type="ECO:0000256" key="2">
    <source>
        <dbReference type="ARBA" id="ARBA00007650"/>
    </source>
</evidence>
<dbReference type="SUPFAM" id="SSF81767">
    <property type="entry name" value="Pre-protein crosslinking domain of SecA"/>
    <property type="match status" value="1"/>
</dbReference>
<gene>
    <name evidence="13 20" type="primary">secA</name>
    <name evidence="20" type="ORF">RM553_16325</name>
</gene>
<name>A0ABU3CDI5_9FLAO</name>
<dbReference type="PANTHER" id="PTHR30612">
    <property type="entry name" value="SECA INNER MEMBRANE COMPONENT OF SEC PROTEIN SECRETION SYSTEM"/>
    <property type="match status" value="1"/>
</dbReference>
<feature type="region of interest" description="Disordered" evidence="16">
    <location>
        <begin position="1026"/>
        <end position="1070"/>
    </location>
</feature>
<dbReference type="InterPro" id="IPR000185">
    <property type="entry name" value="SecA"/>
</dbReference>
<evidence type="ECO:0000256" key="9">
    <source>
        <dbReference type="ARBA" id="ARBA00022927"/>
    </source>
</evidence>
<feature type="domain" description="SecA family profile" evidence="19">
    <location>
        <begin position="5"/>
        <end position="770"/>
    </location>
</feature>
<dbReference type="Pfam" id="PF07516">
    <property type="entry name" value="SecA_SW"/>
    <property type="match status" value="1"/>
</dbReference>
<keyword evidence="7 13" id="KW-0547">Nucleotide-binding</keyword>
<comment type="function">
    <text evidence="13">Part of the Sec protein translocase complex. Interacts with the SecYEG preprotein conducting channel. Has a central role in coupling the hydrolysis of ATP to the transfer of proteins into and across the cell membrane, serving as an ATP-driven molecular motor driving the stepwise translocation of polypeptide chains across the membrane.</text>
</comment>
<keyword evidence="9 13" id="KW-0653">Protein transport</keyword>
<dbReference type="Pfam" id="PF07517">
    <property type="entry name" value="SecA_DEAD"/>
    <property type="match status" value="1"/>
</dbReference>
<evidence type="ECO:0000259" key="17">
    <source>
        <dbReference type="PROSITE" id="PS51192"/>
    </source>
</evidence>
<protein>
    <recommendedName>
        <fullName evidence="13 14">Protein translocase subunit SecA</fullName>
        <ecNumber evidence="13">7.4.2.8</ecNumber>
    </recommendedName>
</protein>
<evidence type="ECO:0000256" key="11">
    <source>
        <dbReference type="ARBA" id="ARBA00023010"/>
    </source>
</evidence>
<dbReference type="Pfam" id="PF21090">
    <property type="entry name" value="P-loop_SecA"/>
    <property type="match status" value="2"/>
</dbReference>
<feature type="compositionally biased region" description="Low complexity" evidence="16">
    <location>
        <begin position="1055"/>
        <end position="1064"/>
    </location>
</feature>